<proteinExistence type="predicted"/>
<name>A0A8S5P5H8_9CAUD</name>
<reference evidence="2" key="1">
    <citation type="journal article" date="2021" name="Proc. Natl. Acad. Sci. U.S.A.">
        <title>A Catalog of Tens of Thousands of Viruses from Human Metagenomes Reveals Hidden Associations with Chronic Diseases.</title>
        <authorList>
            <person name="Tisza M.J."/>
            <person name="Buck C.B."/>
        </authorList>
    </citation>
    <scope>NUCLEOTIDE SEQUENCE</scope>
    <source>
        <strain evidence="2">Ctkyp1</strain>
    </source>
</reference>
<evidence type="ECO:0000313" key="2">
    <source>
        <dbReference type="EMBL" id="DAE01689.1"/>
    </source>
</evidence>
<dbReference type="EMBL" id="BK015328">
    <property type="protein sequence ID" value="DAE01689.1"/>
    <property type="molecule type" value="Genomic_DNA"/>
</dbReference>
<sequence length="131" mass="14766">MATTKAHMKATAKYEKNNYFKTLVRFKKEDEERIRAAAGDSLNGFIVNCVLDVINKAEERQTSTQAPEMPAELSKPASRDYLPLTSENIEKVDLDALLTGGTKYQIDIFDLYGPDGFNKLLEMAEEKRSRG</sequence>
<organism evidence="2">
    <name type="scientific">Siphoviridae sp. ctkyp1</name>
    <dbReference type="NCBI Taxonomy" id="2825646"/>
    <lineage>
        <taxon>Viruses</taxon>
        <taxon>Duplodnaviria</taxon>
        <taxon>Heunggongvirae</taxon>
        <taxon>Uroviricota</taxon>
        <taxon>Caudoviricetes</taxon>
    </lineage>
</organism>
<evidence type="ECO:0000256" key="1">
    <source>
        <dbReference type="SAM" id="MobiDB-lite"/>
    </source>
</evidence>
<accession>A0A8S5P5H8</accession>
<protein>
    <submittedName>
        <fullName evidence="2">Uncharacterized protein</fullName>
    </submittedName>
</protein>
<feature type="region of interest" description="Disordered" evidence="1">
    <location>
        <begin position="59"/>
        <end position="79"/>
    </location>
</feature>